<feature type="signal peptide" evidence="5">
    <location>
        <begin position="1"/>
        <end position="18"/>
    </location>
</feature>
<evidence type="ECO:0000256" key="3">
    <source>
        <dbReference type="ARBA" id="ARBA00022827"/>
    </source>
</evidence>
<evidence type="ECO:0000256" key="2">
    <source>
        <dbReference type="ARBA" id="ARBA00022630"/>
    </source>
</evidence>
<dbReference type="Pfam" id="PF01565">
    <property type="entry name" value="FAD_binding_4"/>
    <property type="match status" value="1"/>
</dbReference>
<dbReference type="RefSeq" id="XP_018390870.1">
    <property type="nucleotide sequence ID" value="XM_018531253.1"/>
</dbReference>
<dbReference type="Proteomes" id="UP000291422">
    <property type="component" value="Unassembled WGS sequence"/>
</dbReference>
<evidence type="ECO:0000313" key="8">
    <source>
        <dbReference type="EMBL" id="RYN72294.1"/>
    </source>
</evidence>
<organism evidence="7 9">
    <name type="scientific">Alternaria alternata</name>
    <name type="common">Alternaria rot fungus</name>
    <name type="synonym">Torula alternata</name>
    <dbReference type="NCBI Taxonomy" id="5599"/>
    <lineage>
        <taxon>Eukaryota</taxon>
        <taxon>Fungi</taxon>
        <taxon>Dikarya</taxon>
        <taxon>Ascomycota</taxon>
        <taxon>Pezizomycotina</taxon>
        <taxon>Dothideomycetes</taxon>
        <taxon>Pleosporomycetidae</taxon>
        <taxon>Pleosporales</taxon>
        <taxon>Pleosporineae</taxon>
        <taxon>Pleosporaceae</taxon>
        <taxon>Alternaria</taxon>
        <taxon>Alternaria sect. Alternaria</taxon>
        <taxon>Alternaria alternata complex</taxon>
    </lineage>
</organism>
<evidence type="ECO:0000313" key="10">
    <source>
        <dbReference type="Proteomes" id="UP000291422"/>
    </source>
</evidence>
<evidence type="ECO:0000313" key="9">
    <source>
        <dbReference type="Proteomes" id="UP000077248"/>
    </source>
</evidence>
<dbReference type="InterPro" id="IPR016169">
    <property type="entry name" value="FAD-bd_PCMH_sub2"/>
</dbReference>
<dbReference type="InterPro" id="IPR006094">
    <property type="entry name" value="Oxid_FAD_bind_N"/>
</dbReference>
<dbReference type="EMBL" id="KV441470">
    <property type="protein sequence ID" value="OAG25449.1"/>
    <property type="molecule type" value="Genomic_DNA"/>
</dbReference>
<gene>
    <name evidence="8" type="ORF">AA0117_g8728</name>
    <name evidence="7" type="ORF">CC77DRAFT_322460</name>
</gene>
<dbReference type="AlphaFoldDB" id="A0A177E394"/>
<keyword evidence="4" id="KW-0560">Oxidoreductase</keyword>
<dbReference type="VEuPathDB" id="FungiDB:CC77DRAFT_322460"/>
<dbReference type="SUPFAM" id="SSF56176">
    <property type="entry name" value="FAD-binding/transporter-associated domain-like"/>
    <property type="match status" value="1"/>
</dbReference>
<dbReference type="GO" id="GO:0071949">
    <property type="term" value="F:FAD binding"/>
    <property type="evidence" value="ECO:0007669"/>
    <property type="project" value="InterPro"/>
</dbReference>
<dbReference type="STRING" id="5599.A0A177E394"/>
<dbReference type="PANTHER" id="PTHR42973:SF53">
    <property type="entry name" value="FAD-BINDING PCMH-TYPE DOMAIN-CONTAINING PROTEIN-RELATED"/>
    <property type="match status" value="1"/>
</dbReference>
<name>A0A177E394_ALTAL</name>
<sequence length="514" mass="55925">MKLLAPTVVASLGLCAEATQFGTIRDVVLGSKNETCCSSLKDAGLANIFYEDDEQYKNRTASYWSVSAQLHPKCIVQPVSTEEVSTAIKTLGAQSNCKFAVRSGGHATWAGSNNINDGVTLDLGLMNTTVYDAEANLARFQPGTRWGGVYGALEPHGVTVAGGRASSVGVAGFLTGGGNSFYTARRGFACDQVQNYEVVLADGEIVNANATCNSDLFRALKGGSFNFGVVTRYDMETFTAGDLWGGSRIHTKNYTQQHIDAYTAWVDNVENYPDGSSIVFWSYLPTMEDIVIIAAYEDVAGNVAPAGFDKFMAIPAIADTTRLASHKNLTDELEQPTGYRDIWFTMTFKNDPTVFKYIVDAHTKFVDAWKADNTDHDFITQCMFQAIPTIFAKHSAERGGNVLGLDLVKDNAIMLLFDIAVKGEETEVRAREALRAATEDMQRFAASQDALVDWQYLNYADAYQDPLGSYGAANVAKILAAAKKYDPNGMFQTQAPGGFKISRVKNSTSSKQEL</sequence>
<dbReference type="InterPro" id="IPR050416">
    <property type="entry name" value="FAD-linked_Oxidoreductase"/>
</dbReference>
<keyword evidence="2" id="KW-0285">Flavoprotein</keyword>
<dbReference type="PANTHER" id="PTHR42973">
    <property type="entry name" value="BINDING OXIDOREDUCTASE, PUTATIVE (AFU_ORTHOLOGUE AFUA_1G17690)-RELATED"/>
    <property type="match status" value="1"/>
</dbReference>
<reference evidence="7 9" key="1">
    <citation type="submission" date="2016-05" db="EMBL/GenBank/DDBJ databases">
        <title>Comparative analysis of secretome profiles of manganese(II)-oxidizing ascomycete fungi.</title>
        <authorList>
            <consortium name="DOE Joint Genome Institute"/>
            <person name="Zeiner C.A."/>
            <person name="Purvine S.O."/>
            <person name="Zink E.M."/>
            <person name="Wu S."/>
            <person name="Pasa-Tolic L."/>
            <person name="Chaput D.L."/>
            <person name="Haridas S."/>
            <person name="Grigoriev I.V."/>
            <person name="Santelli C.M."/>
            <person name="Hansel C.M."/>
        </authorList>
    </citation>
    <scope>NUCLEOTIDE SEQUENCE [LARGE SCALE GENOMIC DNA]</scope>
    <source>
        <strain evidence="7 9">SRC1lrK2f</strain>
    </source>
</reference>
<evidence type="ECO:0000256" key="4">
    <source>
        <dbReference type="ARBA" id="ARBA00023002"/>
    </source>
</evidence>
<dbReference type="InterPro" id="IPR036318">
    <property type="entry name" value="FAD-bd_PCMH-like_sf"/>
</dbReference>
<keyword evidence="9" id="KW-1185">Reference proteome</keyword>
<dbReference type="PROSITE" id="PS51387">
    <property type="entry name" value="FAD_PCMH"/>
    <property type="match status" value="1"/>
</dbReference>
<dbReference type="KEGG" id="aalt:CC77DRAFT_322460"/>
<dbReference type="InterPro" id="IPR016166">
    <property type="entry name" value="FAD-bd_PCMH"/>
</dbReference>
<feature type="chain" id="PRO_5040669978" evidence="5">
    <location>
        <begin position="19"/>
        <end position="514"/>
    </location>
</feature>
<dbReference type="OMA" id="CILQPRT"/>
<reference evidence="8" key="3">
    <citation type="journal article" date="2019" name="J. ISSAAS">
        <title>Genomics, evolutionary history and diagnostics of the Alternaria alternata species group including apple and Asian pear pathotypes.</title>
        <authorList>
            <person name="Armitage A.D."/>
            <person name="Cockerton H.M."/>
            <person name="Sreenivasaprasad S."/>
            <person name="Woodhall J."/>
            <person name="Lane C."/>
            <person name="Harrison R.J."/>
            <person name="Clarkson J.P."/>
        </authorList>
    </citation>
    <scope>NUCLEOTIDE SEQUENCE</scope>
    <source>
        <strain evidence="8">FERA 1177</strain>
    </source>
</reference>
<keyword evidence="3" id="KW-0274">FAD</keyword>
<feature type="domain" description="FAD-binding PCMH-type" evidence="6">
    <location>
        <begin position="68"/>
        <end position="240"/>
    </location>
</feature>
<accession>A0A177E394</accession>
<dbReference type="GO" id="GO:0016491">
    <property type="term" value="F:oxidoreductase activity"/>
    <property type="evidence" value="ECO:0007669"/>
    <property type="project" value="UniProtKB-KW"/>
</dbReference>
<evidence type="ECO:0000256" key="1">
    <source>
        <dbReference type="ARBA" id="ARBA00005466"/>
    </source>
</evidence>
<keyword evidence="5" id="KW-0732">Signal</keyword>
<protein>
    <submittedName>
        <fullName evidence="7">FAD-binding domain-containing protein</fullName>
    </submittedName>
</protein>
<comment type="similarity">
    <text evidence="1">Belongs to the oxygen-dependent FAD-linked oxidoreductase family.</text>
</comment>
<proteinExistence type="inferred from homology"/>
<dbReference type="Gene3D" id="3.30.465.10">
    <property type="match status" value="1"/>
</dbReference>
<evidence type="ECO:0000256" key="5">
    <source>
        <dbReference type="SAM" id="SignalP"/>
    </source>
</evidence>
<dbReference type="Proteomes" id="UP000077248">
    <property type="component" value="Unassembled WGS sequence"/>
</dbReference>
<dbReference type="EMBL" id="PDXD01000027">
    <property type="protein sequence ID" value="RYN72294.1"/>
    <property type="molecule type" value="Genomic_DNA"/>
</dbReference>
<evidence type="ECO:0000313" key="7">
    <source>
        <dbReference type="EMBL" id="OAG25449.1"/>
    </source>
</evidence>
<dbReference type="GeneID" id="29116847"/>
<reference evidence="10" key="2">
    <citation type="journal article" date="2019" name="bioRxiv">
        <title>Genomics, evolutionary history and diagnostics of the Alternaria alternata species group including apple and Asian pear pathotypes.</title>
        <authorList>
            <person name="Armitage A.D."/>
            <person name="Cockerton H.M."/>
            <person name="Sreenivasaprasad S."/>
            <person name="Woodhall J.W."/>
            <person name="Lane C.R."/>
            <person name="Harrison R.J."/>
            <person name="Clarkson J.P."/>
        </authorList>
    </citation>
    <scope>NUCLEOTIDE SEQUENCE [LARGE SCALE GENOMIC DNA]</scope>
    <source>
        <strain evidence="10">FERA 1177</strain>
    </source>
</reference>
<evidence type="ECO:0000259" key="6">
    <source>
        <dbReference type="PROSITE" id="PS51387"/>
    </source>
</evidence>